<feature type="transmembrane region" description="Helical" evidence="1">
    <location>
        <begin position="176"/>
        <end position="205"/>
    </location>
</feature>
<reference evidence="3" key="1">
    <citation type="submission" date="2017-03" db="EMBL/GenBank/DDBJ databases">
        <title>Novel pathways for hydrocarbon cycling and metabolic interdependencies in hydrothermal sediment communities.</title>
        <authorList>
            <person name="Dombrowski N."/>
            <person name="Seitz K."/>
            <person name="Teske A."/>
            <person name="Baker B."/>
        </authorList>
    </citation>
    <scope>NUCLEOTIDE SEQUENCE [LARGE SCALE GENOMIC DNA]</scope>
</reference>
<sequence length="277" mass="32570">MDEKGFIKDDKILSRFILIISLLLIIFYFYATWDFPIDDAYISFRYARNFAEGNGLVYNIGERVEGYSNFFWVILNGVAIYFGANPLYFSTIFSAILYVMLLVVFWKALWKNLEELSPGNTQENIPRYIALFGIFLLAVDMRFFIFISSGLETQCFITLFFISLFWNWITTERWSYVWFISLALLCFVRADGFIYAGIIILAQFINLLTNKKPLKKLIINTGILLIILSLYSLWRWLYYHDILPNTYYAKTSIINYEQEVFGIAYTLKFLSSISIFV</sequence>
<proteinExistence type="predicted"/>
<comment type="caution">
    <text evidence="2">The sequence shown here is derived from an EMBL/GenBank/DDBJ whole genome shotgun (WGS) entry which is preliminary data.</text>
</comment>
<name>A0A1W9S0P6_9BACT</name>
<evidence type="ECO:0008006" key="4">
    <source>
        <dbReference type="Google" id="ProtNLM"/>
    </source>
</evidence>
<keyword evidence="1" id="KW-1133">Transmembrane helix</keyword>
<feature type="transmembrane region" description="Helical" evidence="1">
    <location>
        <begin position="217"/>
        <end position="237"/>
    </location>
</feature>
<dbReference type="EMBL" id="NATQ01000063">
    <property type="protein sequence ID" value="OQX90364.1"/>
    <property type="molecule type" value="Genomic_DNA"/>
</dbReference>
<feature type="transmembrane region" description="Helical" evidence="1">
    <location>
        <begin position="129"/>
        <end position="147"/>
    </location>
</feature>
<evidence type="ECO:0000256" key="1">
    <source>
        <dbReference type="SAM" id="Phobius"/>
    </source>
</evidence>
<feature type="transmembrane region" description="Helical" evidence="1">
    <location>
        <begin position="12"/>
        <end position="31"/>
    </location>
</feature>
<feature type="transmembrane region" description="Helical" evidence="1">
    <location>
        <begin position="91"/>
        <end position="109"/>
    </location>
</feature>
<dbReference type="AlphaFoldDB" id="A0A1W9S0P6"/>
<evidence type="ECO:0000313" key="2">
    <source>
        <dbReference type="EMBL" id="OQX90364.1"/>
    </source>
</evidence>
<keyword evidence="1" id="KW-0472">Membrane</keyword>
<feature type="transmembrane region" description="Helical" evidence="1">
    <location>
        <begin position="154"/>
        <end position="170"/>
    </location>
</feature>
<dbReference type="Proteomes" id="UP000192611">
    <property type="component" value="Unassembled WGS sequence"/>
</dbReference>
<evidence type="ECO:0000313" key="3">
    <source>
        <dbReference type="Proteomes" id="UP000192611"/>
    </source>
</evidence>
<feature type="non-terminal residue" evidence="2">
    <location>
        <position position="277"/>
    </location>
</feature>
<organism evidence="2 3">
    <name type="scientific">Candidatus Coatesbacteria bacterium 4484_99</name>
    <dbReference type="NCBI Taxonomy" id="1970774"/>
    <lineage>
        <taxon>Bacteria</taxon>
        <taxon>Candidatus Coatesiibacteriota</taxon>
    </lineage>
</organism>
<keyword evidence="1" id="KW-0812">Transmembrane</keyword>
<gene>
    <name evidence="2" type="ORF">B6D57_03495</name>
</gene>
<protein>
    <recommendedName>
        <fullName evidence="4">Glycosyltransferase RgtA/B/C/D-like domain-containing protein</fullName>
    </recommendedName>
</protein>
<accession>A0A1W9S0P6</accession>